<sequence length="337" mass="34285">MKSFVCKATASPLFRLAVFGLLLLAGLFLPGKAWATCTFTATSTGGTSQTQTLTSATISSASSMTITGNWACYNGSTTTASTSPYICIRATFTGTTNTINGSAISYTTYAAAGGAVTAASAVSGTYYGPATTTTVSGTKNLASTVTITAPASTTFFPPGTYTTTVSLYVDMQANSSSVCEGASGGGWDSGTQVLTFNIVVPSVCSLVSTSTVAFGTITDIGTALTNHNATGAVVTKCNYGTAYTIYLGDGNNRISGSYRRMAYGSYLMPYQLYKDSTYSSVWDATGGTTATGGSGGVTSSGTGANQTFVVYGQIPKGVTLPTVPGSYTDTVVVTVTY</sequence>
<dbReference type="SMART" id="SM00972">
    <property type="entry name" value="SCPU"/>
    <property type="match status" value="1"/>
</dbReference>
<keyword evidence="4" id="KW-1185">Reference proteome</keyword>
<evidence type="ECO:0000313" key="4">
    <source>
        <dbReference type="Proteomes" id="UP000029577"/>
    </source>
</evidence>
<feature type="domain" description="Spore coat protein U/FanG" evidence="2">
    <location>
        <begin position="192"/>
        <end position="334"/>
    </location>
</feature>
<feature type="chain" id="PRO_5001909820" description="Spore coat protein U/FanG domain-containing protein" evidence="1">
    <location>
        <begin position="36"/>
        <end position="337"/>
    </location>
</feature>
<name>A0A095TF56_9GAMM</name>
<comment type="caution">
    <text evidence="3">The sequence shown here is derived from an EMBL/GenBank/DDBJ whole genome shotgun (WGS) entry which is preliminary data.</text>
</comment>
<dbReference type="STRING" id="642227.HA49_08925"/>
<dbReference type="PANTHER" id="PTHR37089">
    <property type="entry name" value="PROTEIN U-RELATED"/>
    <property type="match status" value="1"/>
</dbReference>
<protein>
    <recommendedName>
        <fullName evidence="2">Spore coat protein U/FanG domain-containing protein</fullName>
    </recommendedName>
</protein>
<organism evidence="3 4">
    <name type="scientific">Tatumella morbirosei</name>
    <dbReference type="NCBI Taxonomy" id="642227"/>
    <lineage>
        <taxon>Bacteria</taxon>
        <taxon>Pseudomonadati</taxon>
        <taxon>Pseudomonadota</taxon>
        <taxon>Gammaproteobacteria</taxon>
        <taxon>Enterobacterales</taxon>
        <taxon>Erwiniaceae</taxon>
        <taxon>Tatumella</taxon>
    </lineage>
</organism>
<evidence type="ECO:0000256" key="1">
    <source>
        <dbReference type="SAM" id="SignalP"/>
    </source>
</evidence>
<accession>A0A095TF56</accession>
<dbReference type="AlphaFoldDB" id="A0A095TF56"/>
<reference evidence="3" key="1">
    <citation type="submission" date="2014-12" db="EMBL/GenBank/DDBJ databases">
        <title>The draft genome of the Tatumella morbirosei type strain, LMG23360T isolated from pineapple rot.</title>
        <authorList>
            <person name="Smits T.H."/>
            <person name="Palmer M."/>
            <person name="Venter S.N."/>
            <person name="Duffy B."/>
            <person name="Steenkamp E.T."/>
            <person name="Chan W.Y."/>
            <person name="Coutinho T.A."/>
            <person name="Coetzee M.P."/>
            <person name="De Maayer P."/>
        </authorList>
    </citation>
    <scope>NUCLEOTIDE SEQUENCE [LARGE SCALE GENOMIC DNA]</scope>
    <source>
        <strain evidence="3">LMG 23360</strain>
    </source>
</reference>
<evidence type="ECO:0000259" key="2">
    <source>
        <dbReference type="Pfam" id="PF05229"/>
    </source>
</evidence>
<evidence type="ECO:0000313" key="3">
    <source>
        <dbReference type="EMBL" id="KGD75332.1"/>
    </source>
</evidence>
<gene>
    <name evidence="3" type="ORF">HA49_08925</name>
</gene>
<feature type="signal peptide" evidence="1">
    <location>
        <begin position="1"/>
        <end position="35"/>
    </location>
</feature>
<dbReference type="InterPro" id="IPR053167">
    <property type="entry name" value="Spore_coat_component"/>
</dbReference>
<dbReference type="Pfam" id="PF05229">
    <property type="entry name" value="SCPU"/>
    <property type="match status" value="1"/>
</dbReference>
<proteinExistence type="predicted"/>
<dbReference type="eggNOG" id="COG5430">
    <property type="taxonomic scope" value="Bacteria"/>
</dbReference>
<dbReference type="InterPro" id="IPR007893">
    <property type="entry name" value="Spore_coat_U/FanG"/>
</dbReference>
<dbReference type="Proteomes" id="UP000029577">
    <property type="component" value="Unassembled WGS sequence"/>
</dbReference>
<keyword evidence="1" id="KW-0732">Signal</keyword>
<dbReference type="EMBL" id="JPKR02000004">
    <property type="protein sequence ID" value="KGD75332.1"/>
    <property type="molecule type" value="Genomic_DNA"/>
</dbReference>